<reference evidence="5 6" key="1">
    <citation type="submission" date="2014-07" db="EMBL/GenBank/DDBJ databases">
        <title>Draft genome of Clostridium celerecrescens 152B isolated from sediments associated with methane hydrate from Krishna Godavari basin.</title>
        <authorList>
            <person name="Honkalas V.S."/>
            <person name="Dabir A.P."/>
            <person name="Arora P."/>
            <person name="Dhakephalkar P.K."/>
        </authorList>
    </citation>
    <scope>NUCLEOTIDE SEQUENCE [LARGE SCALE GENOMIC DNA]</scope>
    <source>
        <strain evidence="5 6">152B</strain>
    </source>
</reference>
<dbReference type="Pfam" id="PF00185">
    <property type="entry name" value="OTCace"/>
    <property type="match status" value="1"/>
</dbReference>
<dbReference type="InterPro" id="IPR006131">
    <property type="entry name" value="Asp_carbamoyltransf_Asp/Orn-bd"/>
</dbReference>
<keyword evidence="1 2" id="KW-0808">Transferase</keyword>
<evidence type="ECO:0000313" key="6">
    <source>
        <dbReference type="Proteomes" id="UP000028525"/>
    </source>
</evidence>
<dbReference type="InterPro" id="IPR002292">
    <property type="entry name" value="Orn/put_carbamltrans"/>
</dbReference>
<evidence type="ECO:0000259" key="3">
    <source>
        <dbReference type="Pfam" id="PF00185"/>
    </source>
</evidence>
<dbReference type="PANTHER" id="PTHR45753:SF3">
    <property type="entry name" value="ORNITHINE TRANSCARBAMYLASE, MITOCHONDRIAL"/>
    <property type="match status" value="1"/>
</dbReference>
<dbReference type="AlphaFoldDB" id="A0A084JLH0"/>
<gene>
    <name evidence="5" type="ORF">IO98_14160</name>
</gene>
<dbReference type="InterPro" id="IPR036901">
    <property type="entry name" value="Asp/Orn_carbamoylTrfase_sf"/>
</dbReference>
<dbReference type="EMBL" id="JPME01000015">
    <property type="protein sequence ID" value="KEZ89804.1"/>
    <property type="molecule type" value="Genomic_DNA"/>
</dbReference>
<organism evidence="5 6">
    <name type="scientific">Lacrimispora celerecrescens</name>
    <dbReference type="NCBI Taxonomy" id="29354"/>
    <lineage>
        <taxon>Bacteria</taxon>
        <taxon>Bacillati</taxon>
        <taxon>Bacillota</taxon>
        <taxon>Clostridia</taxon>
        <taxon>Lachnospirales</taxon>
        <taxon>Lachnospiraceae</taxon>
        <taxon>Lacrimispora</taxon>
    </lineage>
</organism>
<dbReference type="SUPFAM" id="SSF53671">
    <property type="entry name" value="Aspartate/ornithine carbamoyltransferase"/>
    <property type="match status" value="1"/>
</dbReference>
<sequence>MRNLIELTDLTANEIQKIFNIADKLNKGEYEKCLEGKTIILFFQSSSIRTRVTFEKGIFDLGGQSILFPSDTLDKKEDIKDVVNYLNNWADCIIVRHTNIDLIAQMAECKLLPIINAMSGVNHPCEILSDLYSLSKIRSDYLDLNYLFVGAPGNIGNAWAEAKKVLGINIKQCCPAGYEISGLTTEHDINKAIVNRDIILTDSLPSKALPDFSPYQITNELMQNANIGAMLNPCPPFFRGEEVSADIINSKYFIGYSFKKNLLNMHQAIMYFSMFND</sequence>
<protein>
    <submittedName>
        <fullName evidence="5">Peptide transporter</fullName>
    </submittedName>
</protein>
<dbReference type="InterPro" id="IPR006130">
    <property type="entry name" value="Asp/Orn_carbamoylTrfase"/>
</dbReference>
<dbReference type="InterPro" id="IPR006132">
    <property type="entry name" value="Asp/Orn_carbamoyltranf_P-bd"/>
</dbReference>
<dbReference type="GO" id="GO:0016597">
    <property type="term" value="F:amino acid binding"/>
    <property type="evidence" value="ECO:0007669"/>
    <property type="project" value="InterPro"/>
</dbReference>
<accession>A0A084JLH0</accession>
<dbReference type="Proteomes" id="UP000028525">
    <property type="component" value="Unassembled WGS sequence"/>
</dbReference>
<dbReference type="Gene3D" id="3.40.50.1370">
    <property type="entry name" value="Aspartate/ornithine carbamoyltransferase"/>
    <property type="match status" value="2"/>
</dbReference>
<dbReference type="STRING" id="29354.IO98_14160"/>
<dbReference type="GO" id="GO:0019240">
    <property type="term" value="P:citrulline biosynthetic process"/>
    <property type="evidence" value="ECO:0007669"/>
    <property type="project" value="TreeGrafter"/>
</dbReference>
<evidence type="ECO:0000256" key="2">
    <source>
        <dbReference type="RuleBase" id="RU003634"/>
    </source>
</evidence>
<evidence type="ECO:0000256" key="1">
    <source>
        <dbReference type="ARBA" id="ARBA00022679"/>
    </source>
</evidence>
<dbReference type="PRINTS" id="PR00100">
    <property type="entry name" value="AOTCASE"/>
</dbReference>
<feature type="domain" description="Aspartate/ornithine carbamoyltransferase carbamoyl-P binding" evidence="4">
    <location>
        <begin position="2"/>
        <end position="134"/>
    </location>
</feature>
<dbReference type="GO" id="GO:0004585">
    <property type="term" value="F:ornithine carbamoyltransferase activity"/>
    <property type="evidence" value="ECO:0007669"/>
    <property type="project" value="TreeGrafter"/>
</dbReference>
<comment type="similarity">
    <text evidence="2">Belongs to the aspartate/ornithine carbamoyltransferase superfamily.</text>
</comment>
<evidence type="ECO:0000259" key="4">
    <source>
        <dbReference type="Pfam" id="PF02729"/>
    </source>
</evidence>
<keyword evidence="6" id="KW-1185">Reference proteome</keyword>
<dbReference type="OrthoDB" id="9802587at2"/>
<dbReference type="PRINTS" id="PR00102">
    <property type="entry name" value="OTCASE"/>
</dbReference>
<dbReference type="Pfam" id="PF02729">
    <property type="entry name" value="OTCace_N"/>
    <property type="match status" value="1"/>
</dbReference>
<proteinExistence type="inferred from homology"/>
<dbReference type="PANTHER" id="PTHR45753">
    <property type="entry name" value="ORNITHINE CARBAMOYLTRANSFERASE, MITOCHONDRIAL"/>
    <property type="match status" value="1"/>
</dbReference>
<name>A0A084JLH0_9FIRM</name>
<feature type="domain" description="Aspartate/ornithine carbamoyltransferase Asp/Orn-binding" evidence="3">
    <location>
        <begin position="144"/>
        <end position="272"/>
    </location>
</feature>
<dbReference type="GO" id="GO:0042450">
    <property type="term" value="P:L-arginine biosynthetic process via ornithine"/>
    <property type="evidence" value="ECO:0007669"/>
    <property type="project" value="TreeGrafter"/>
</dbReference>
<dbReference type="RefSeq" id="WP_038282011.1">
    <property type="nucleotide sequence ID" value="NZ_JPME01000015.1"/>
</dbReference>
<evidence type="ECO:0000313" key="5">
    <source>
        <dbReference type="EMBL" id="KEZ89804.1"/>
    </source>
</evidence>
<comment type="caution">
    <text evidence="5">The sequence shown here is derived from an EMBL/GenBank/DDBJ whole genome shotgun (WGS) entry which is preliminary data.</text>
</comment>